<dbReference type="OrthoDB" id="1726542at2759"/>
<evidence type="ECO:0000259" key="2">
    <source>
        <dbReference type="Pfam" id="PF00679"/>
    </source>
</evidence>
<comment type="caution">
    <text evidence="3">The sequence shown here is derived from an EMBL/GenBank/DDBJ whole genome shotgun (WGS) entry which is preliminary data.</text>
</comment>
<dbReference type="EMBL" id="SSTE01020899">
    <property type="protein sequence ID" value="KAA0033213.1"/>
    <property type="molecule type" value="Genomic_DNA"/>
</dbReference>
<feature type="domain" description="Elongation factor EFG" evidence="2">
    <location>
        <begin position="169"/>
        <end position="202"/>
    </location>
</feature>
<evidence type="ECO:0000313" key="5">
    <source>
        <dbReference type="Proteomes" id="UP000321393"/>
    </source>
</evidence>
<dbReference type="InterPro" id="IPR035647">
    <property type="entry name" value="EFG_III/V"/>
</dbReference>
<dbReference type="SUPFAM" id="SSF54980">
    <property type="entry name" value="EF-G C-terminal domain-like"/>
    <property type="match status" value="1"/>
</dbReference>
<dbReference type="Pfam" id="PF00679">
    <property type="entry name" value="EFG_C"/>
    <property type="match status" value="1"/>
</dbReference>
<dbReference type="AlphaFoldDB" id="A0A5A7SS12"/>
<organism evidence="3 5">
    <name type="scientific">Cucumis melo var. makuwa</name>
    <name type="common">Oriental melon</name>
    <dbReference type="NCBI Taxonomy" id="1194695"/>
    <lineage>
        <taxon>Eukaryota</taxon>
        <taxon>Viridiplantae</taxon>
        <taxon>Streptophyta</taxon>
        <taxon>Embryophyta</taxon>
        <taxon>Tracheophyta</taxon>
        <taxon>Spermatophyta</taxon>
        <taxon>Magnoliopsida</taxon>
        <taxon>eudicotyledons</taxon>
        <taxon>Gunneridae</taxon>
        <taxon>Pentapetalae</taxon>
        <taxon>rosids</taxon>
        <taxon>fabids</taxon>
        <taxon>Cucurbitales</taxon>
        <taxon>Cucurbitaceae</taxon>
        <taxon>Benincaseae</taxon>
        <taxon>Cucumis</taxon>
    </lineage>
</organism>
<feature type="signal peptide" evidence="1">
    <location>
        <begin position="1"/>
        <end position="17"/>
    </location>
</feature>
<feature type="chain" id="PRO_5042721911" evidence="1">
    <location>
        <begin position="18"/>
        <end position="205"/>
    </location>
</feature>
<gene>
    <name evidence="4" type="ORF">E5676_scaffold1591G00020</name>
    <name evidence="3" type="ORF">E6C27_scaffold845G00020</name>
</gene>
<evidence type="ECO:0000313" key="4">
    <source>
        <dbReference type="EMBL" id="TYK12421.1"/>
    </source>
</evidence>
<sequence>MMAVLLSLMGLLGTLWGGQTVERVGEQVLYDATSQWEVRLFEFISPDGKWRWSQVSIVDLWDRVQVVCPCVIVRDQWVWVSGRQGGFSIESAWIFFVFVVTGFIGRVMTSTHTIGRWNVELSWVCHKGIGKGALEEIWPLMSIGKNEYGGFALSISPLKVMFKTEDLTKLEPIEEVTIEVNEEHVGLVMEVLSHRRAKATEMGLV</sequence>
<reference evidence="5 6" key="1">
    <citation type="submission" date="2019-08" db="EMBL/GenBank/DDBJ databases">
        <title>Draft genome sequences of two oriental melons (Cucumis melo L. var makuwa).</title>
        <authorList>
            <person name="Kwon S.-Y."/>
        </authorList>
    </citation>
    <scope>NUCLEOTIDE SEQUENCE [LARGE SCALE GENOMIC DNA]</scope>
    <source>
        <strain evidence="6">cv. Chang Bougi</strain>
        <strain evidence="5">cv. SW 3</strain>
        <tissue evidence="3">Leaf</tissue>
    </source>
</reference>
<dbReference type="EMBL" id="SSTD01010121">
    <property type="protein sequence ID" value="TYK12421.1"/>
    <property type="molecule type" value="Genomic_DNA"/>
</dbReference>
<evidence type="ECO:0000313" key="6">
    <source>
        <dbReference type="Proteomes" id="UP000321947"/>
    </source>
</evidence>
<dbReference type="STRING" id="1194695.A0A5A7SS12"/>
<dbReference type="InterPro" id="IPR000640">
    <property type="entry name" value="EFG_V-like"/>
</dbReference>
<evidence type="ECO:0000256" key="1">
    <source>
        <dbReference type="SAM" id="SignalP"/>
    </source>
</evidence>
<dbReference type="Proteomes" id="UP000321947">
    <property type="component" value="Unassembled WGS sequence"/>
</dbReference>
<accession>A0A5A7SS12</accession>
<keyword evidence="1" id="KW-0732">Signal</keyword>
<proteinExistence type="predicted"/>
<name>A0A5A7SS12_CUCMM</name>
<dbReference type="Gene3D" id="3.30.70.240">
    <property type="match status" value="1"/>
</dbReference>
<dbReference type="Gene3D" id="3.30.70.870">
    <property type="entry name" value="Elongation Factor G (Translational Gtpase), domain 3"/>
    <property type="match status" value="1"/>
</dbReference>
<protein>
    <submittedName>
        <fullName evidence="3">GTP-binding protein TypA/BipA-like protein</fullName>
    </submittedName>
</protein>
<evidence type="ECO:0000313" key="3">
    <source>
        <dbReference type="EMBL" id="KAA0033213.1"/>
    </source>
</evidence>
<dbReference type="Proteomes" id="UP000321393">
    <property type="component" value="Unassembled WGS sequence"/>
</dbReference>